<dbReference type="InterPro" id="IPR015797">
    <property type="entry name" value="NUDIX_hydrolase-like_dom_sf"/>
</dbReference>
<proteinExistence type="predicted"/>
<dbReference type="OrthoDB" id="9786141at2"/>
<sequence length="259" mass="29108">MSLFGVPFVAAGSVGTIPAANISEREHLQPQLAISTVIFALRPKEDGKLGLWLPLVKRVREPFLNLWALPGGPLRADESLEGAARRNLQETTGIEPAYLEQLYAFGGLQRAQHKDVGAHRVVSIVYWALVRDSDFPEDFEARHNVEWHPAEPADGCPEELAFDHREIVDYALWRLRNKVEYGQAGYHFLGELFTLAQLREVHEAVLNKTLDKANFRRDMLASNTLEETDLFQSGGRHRPPKLFKYTGPRGLGSPSRSTT</sequence>
<accession>A0A1L2ZPG3</accession>
<dbReference type="STRING" id="556325.BHE16_08780"/>
<dbReference type="Gene3D" id="1.10.10.10">
    <property type="entry name" value="Winged helix-like DNA-binding domain superfamily/Winged helix DNA-binding domain"/>
    <property type="match status" value="1"/>
</dbReference>
<dbReference type="PANTHER" id="PTHR43736:SF4">
    <property type="entry name" value="SLR1690 PROTEIN"/>
    <property type="match status" value="1"/>
</dbReference>
<dbReference type="Pfam" id="PF00293">
    <property type="entry name" value="NUDIX"/>
    <property type="match status" value="1"/>
</dbReference>
<organism evidence="3 4">
    <name type="scientific">Neomicrococcus aestuarii</name>
    <dbReference type="NCBI Taxonomy" id="556325"/>
    <lineage>
        <taxon>Bacteria</taxon>
        <taxon>Bacillati</taxon>
        <taxon>Actinomycetota</taxon>
        <taxon>Actinomycetes</taxon>
        <taxon>Micrococcales</taxon>
        <taxon>Micrococcaceae</taxon>
        <taxon>Neomicrococcus</taxon>
    </lineage>
</organism>
<dbReference type="Gene3D" id="3.90.79.10">
    <property type="entry name" value="Nucleoside Triphosphate Pyrophosphohydrolase"/>
    <property type="match status" value="1"/>
</dbReference>
<dbReference type="Pfam" id="PF21906">
    <property type="entry name" value="WHD_NrtR"/>
    <property type="match status" value="1"/>
</dbReference>
<evidence type="ECO:0000259" key="2">
    <source>
        <dbReference type="PROSITE" id="PS51462"/>
    </source>
</evidence>
<dbReference type="SUPFAM" id="SSF46785">
    <property type="entry name" value="Winged helix' DNA-binding domain"/>
    <property type="match status" value="1"/>
</dbReference>
<dbReference type="Proteomes" id="UP000183530">
    <property type="component" value="Chromosome"/>
</dbReference>
<dbReference type="GO" id="GO:0016787">
    <property type="term" value="F:hydrolase activity"/>
    <property type="evidence" value="ECO:0007669"/>
    <property type="project" value="UniProtKB-KW"/>
</dbReference>
<dbReference type="KEGG" id="nae:BHE16_08780"/>
<evidence type="ECO:0000256" key="1">
    <source>
        <dbReference type="SAM" id="MobiDB-lite"/>
    </source>
</evidence>
<protein>
    <submittedName>
        <fullName evidence="3">NUDIX hydrolase</fullName>
    </submittedName>
</protein>
<gene>
    <name evidence="3" type="ORF">BHE16_08780</name>
</gene>
<dbReference type="RefSeq" id="WP_071894547.1">
    <property type="nucleotide sequence ID" value="NZ_CP018135.1"/>
</dbReference>
<name>A0A1L2ZPG3_9MICC</name>
<dbReference type="PROSITE" id="PS51462">
    <property type="entry name" value="NUDIX"/>
    <property type="match status" value="1"/>
</dbReference>
<dbReference type="InterPro" id="IPR000086">
    <property type="entry name" value="NUDIX_hydrolase_dom"/>
</dbReference>
<dbReference type="PANTHER" id="PTHR43736">
    <property type="entry name" value="ADP-RIBOSE PYROPHOSPHATASE"/>
    <property type="match status" value="1"/>
</dbReference>
<feature type="domain" description="Nudix hydrolase" evidence="2">
    <location>
        <begin position="31"/>
        <end position="176"/>
    </location>
</feature>
<dbReference type="InterPro" id="IPR036388">
    <property type="entry name" value="WH-like_DNA-bd_sf"/>
</dbReference>
<keyword evidence="4" id="KW-1185">Reference proteome</keyword>
<keyword evidence="3" id="KW-0378">Hydrolase</keyword>
<dbReference type="InterPro" id="IPR036390">
    <property type="entry name" value="WH_DNA-bd_sf"/>
</dbReference>
<dbReference type="CDD" id="cd18873">
    <property type="entry name" value="NUDIX_NadM_like"/>
    <property type="match status" value="1"/>
</dbReference>
<dbReference type="SUPFAM" id="SSF55811">
    <property type="entry name" value="Nudix"/>
    <property type="match status" value="1"/>
</dbReference>
<feature type="region of interest" description="Disordered" evidence="1">
    <location>
        <begin position="230"/>
        <end position="259"/>
    </location>
</feature>
<evidence type="ECO:0000313" key="4">
    <source>
        <dbReference type="Proteomes" id="UP000183530"/>
    </source>
</evidence>
<dbReference type="InterPro" id="IPR054105">
    <property type="entry name" value="WHD_NrtR"/>
</dbReference>
<evidence type="ECO:0000313" key="3">
    <source>
        <dbReference type="EMBL" id="APF41076.1"/>
    </source>
</evidence>
<dbReference type="AlphaFoldDB" id="A0A1L2ZPG3"/>
<dbReference type="EMBL" id="CP018135">
    <property type="protein sequence ID" value="APF41076.1"/>
    <property type="molecule type" value="Genomic_DNA"/>
</dbReference>
<reference evidence="3 4" key="1">
    <citation type="submission" date="2016-11" db="EMBL/GenBank/DDBJ databases">
        <title>Genome sequencing of Zhihengliuella aestuarii B18 antagonistic to Plasmodiophora brassicae.</title>
        <authorList>
            <person name="Luo Y."/>
        </authorList>
    </citation>
    <scope>NUCLEOTIDE SEQUENCE [LARGE SCALE GENOMIC DNA]</scope>
    <source>
        <strain evidence="3 4">B18</strain>
    </source>
</reference>